<keyword evidence="13" id="KW-1185">Reference proteome</keyword>
<evidence type="ECO:0000256" key="6">
    <source>
        <dbReference type="ARBA" id="ARBA00022840"/>
    </source>
</evidence>
<evidence type="ECO:0000256" key="9">
    <source>
        <dbReference type="PROSITE-ProRule" id="PRU00289"/>
    </source>
</evidence>
<evidence type="ECO:0000256" key="1">
    <source>
        <dbReference type="ARBA" id="ARBA00004651"/>
    </source>
</evidence>
<dbReference type="InterPro" id="IPR050206">
    <property type="entry name" value="FtsK/SpoIIIE/SftA"/>
</dbReference>
<dbReference type="NCBIfam" id="TIGR03924">
    <property type="entry name" value="T7SS_EccC_a"/>
    <property type="match status" value="1"/>
</dbReference>
<dbReference type="EMBL" id="JBHUKU010000021">
    <property type="protein sequence ID" value="MFD2463450.1"/>
    <property type="molecule type" value="Genomic_DNA"/>
</dbReference>
<dbReference type="InterPro" id="IPR023836">
    <property type="entry name" value="EccCa-like_Actinobacteria"/>
</dbReference>
<dbReference type="PROSITE" id="PS50901">
    <property type="entry name" value="FTSK"/>
    <property type="match status" value="3"/>
</dbReference>
<evidence type="ECO:0000313" key="12">
    <source>
        <dbReference type="EMBL" id="MFD2463450.1"/>
    </source>
</evidence>
<proteinExistence type="predicted"/>
<evidence type="ECO:0000256" key="10">
    <source>
        <dbReference type="SAM" id="MobiDB-lite"/>
    </source>
</evidence>
<evidence type="ECO:0000256" key="5">
    <source>
        <dbReference type="ARBA" id="ARBA00022741"/>
    </source>
</evidence>
<keyword evidence="3" id="KW-0812">Transmembrane</keyword>
<dbReference type="PANTHER" id="PTHR22683">
    <property type="entry name" value="SPORULATION PROTEIN RELATED"/>
    <property type="match status" value="1"/>
</dbReference>
<dbReference type="RefSeq" id="WP_345400228.1">
    <property type="nucleotide sequence ID" value="NZ_BAABHG010000011.1"/>
</dbReference>
<feature type="binding site" evidence="9">
    <location>
        <begin position="831"/>
        <end position="838"/>
    </location>
    <ligand>
        <name>ATP</name>
        <dbReference type="ChEBI" id="CHEBI:30616"/>
    </ligand>
</feature>
<reference evidence="13" key="1">
    <citation type="journal article" date="2019" name="Int. J. Syst. Evol. Microbiol.">
        <title>The Global Catalogue of Microorganisms (GCM) 10K type strain sequencing project: providing services to taxonomists for standard genome sequencing and annotation.</title>
        <authorList>
            <consortium name="The Broad Institute Genomics Platform"/>
            <consortium name="The Broad Institute Genome Sequencing Center for Infectious Disease"/>
            <person name="Wu L."/>
            <person name="Ma J."/>
        </authorList>
    </citation>
    <scope>NUCLEOTIDE SEQUENCE [LARGE SCALE GENOMIC DNA]</scope>
    <source>
        <strain evidence="13">CGMCC 4.7643</strain>
    </source>
</reference>
<evidence type="ECO:0000256" key="3">
    <source>
        <dbReference type="ARBA" id="ARBA00022692"/>
    </source>
</evidence>
<keyword evidence="2" id="KW-1003">Cell membrane</keyword>
<evidence type="ECO:0000256" key="7">
    <source>
        <dbReference type="ARBA" id="ARBA00022989"/>
    </source>
</evidence>
<dbReference type="InterPro" id="IPR002543">
    <property type="entry name" value="FtsK_dom"/>
</dbReference>
<name>A0ABW5GRI3_9PSEU</name>
<dbReference type="InterPro" id="IPR003593">
    <property type="entry name" value="AAA+_ATPase"/>
</dbReference>
<keyword evidence="7" id="KW-1133">Transmembrane helix</keyword>
<gene>
    <name evidence="12" type="primary">eccCa</name>
    <name evidence="12" type="ORF">ACFSYJ_32895</name>
</gene>
<dbReference type="PANTHER" id="PTHR22683:SF1">
    <property type="entry name" value="TYPE VII SECRETION SYSTEM PROTEIN ESSC"/>
    <property type="match status" value="1"/>
</dbReference>
<evidence type="ECO:0000256" key="2">
    <source>
        <dbReference type="ARBA" id="ARBA00022475"/>
    </source>
</evidence>
<evidence type="ECO:0000256" key="8">
    <source>
        <dbReference type="ARBA" id="ARBA00023136"/>
    </source>
</evidence>
<keyword evidence="8" id="KW-0472">Membrane</keyword>
<dbReference type="NCBIfam" id="TIGR03925">
    <property type="entry name" value="T7SS_EccC_b"/>
    <property type="match status" value="1"/>
</dbReference>
<accession>A0ABW5GRI3</accession>
<feature type="binding site" evidence="9">
    <location>
        <begin position="476"/>
        <end position="483"/>
    </location>
    <ligand>
        <name>ATP</name>
        <dbReference type="ChEBI" id="CHEBI:30616"/>
    </ligand>
</feature>
<dbReference type="Proteomes" id="UP001597419">
    <property type="component" value="Unassembled WGS sequence"/>
</dbReference>
<dbReference type="Pfam" id="PF01580">
    <property type="entry name" value="FtsK_SpoIIIE"/>
    <property type="match status" value="2"/>
</dbReference>
<dbReference type="InterPro" id="IPR027417">
    <property type="entry name" value="P-loop_NTPase"/>
</dbReference>
<evidence type="ECO:0000313" key="13">
    <source>
        <dbReference type="Proteomes" id="UP001597419"/>
    </source>
</evidence>
<organism evidence="12 13">
    <name type="scientific">Amycolatopsis samaneae</name>
    <dbReference type="NCBI Taxonomy" id="664691"/>
    <lineage>
        <taxon>Bacteria</taxon>
        <taxon>Bacillati</taxon>
        <taxon>Actinomycetota</taxon>
        <taxon>Actinomycetes</taxon>
        <taxon>Pseudonocardiales</taxon>
        <taxon>Pseudonocardiaceae</taxon>
        <taxon>Amycolatopsis</taxon>
    </lineage>
</organism>
<sequence>MSTIVISRPPRQAGPPAPHGELELQEPPDLPEVQGADMSSVLTYLPMGLGSGATVLMFANPGTGGGMYVASGLMAVSTVGMMFGQLGRASGERKRKLRGERRDYLRYLGQVRRQVRAAIEQQRAAVDWDNPAPARLWTVASGPRLWERRPNHEDFAEVRIGTGTQRALLRLVPARTKPVEDLEPLCAGALRRFIAAYSTVSEVAGALHLRGYSGLELTGDPEATYGLARAMLAQLVTFHAPEDLRVAVLTGRDRIGAWQWTKWLPHNESGHETDTAGPARLFATEHDELLARLGPAFGGRPAFAPDAPLDRGEPYTVVVCDGVRLPEYSPLAAGGLRNVLLLDVGGGSGHEGPRRLGLTVRADRIDRTDDGSASPLATPDRMGLARAESLARMVSPLRTAGAADADEPLAADFDLARLLGIRDVRGYPVRELWRPRAELPAQLRVPIGLGADGSVIELDIKESAQGGMGPHGVLIGATGSGKSELLRTLVVGLAATHSSEVLNLVLVDFKGGATFLGMEDLPHTSAVITNLADELPLVDRMRDALHGELTRRQELLRRTGYSSRLEYEKARAQGAPLSPFPTLFIVCDEFSELLATKPEFMDLFVMIGRLGRSLGVHLLLASQRLDEGRIHALESHLSYRIALRTFSAMESRSVIGVADAYELPSGPGHGYLKKDTTTLVRFKAGYVSGPIAAAGEPDAPAREASAGREVVRFGPLFQPLREPLPAEGERPAVPGGDTDPATVMEAMLARLLGQGPPARQVWLPPLAEAPGLDVLLPGVVPDPDRGLSTVDRPGGGALRVPVGVVDRPFEQRRDLLLADLGGAAGHVGVVGAPQTGKSTMLRTLLFALALTYTPAEVQFYCLDFGGGTLGAVAGLPHTGSVAARLDRDRVKRTVAELTGLLEWRESRFAELGVESMAAYRGLRRDGAVDDPYGDVFLVIDGWATVRQDFEDLEPVISELASRGLGFGVHVVVAATRWSEIRPWLRDLLGTRYELRLGDPLESEIGSRAAAGVPALPGRGLTSEGRHFLGALPRLDGGGAPAELGTATRNLVEEIAGFWPGEDAPPVRLLPSRLPVEGLPAAEGDFRLALGLDEERLRPVWHDFGQVPHLMVFGDGETGKTNLLRLVARGVLERYAPDEAKILLADPRRQLFPLVPEEYRVGYSVATGTLAELAANAAVSMRRRLPGPEITPDRLRLRDWWSGPRLFVLVDDYDLLTPGIGGPLEPLAELLAQGADIGMHLVIARSSSGAMRAMMDPLLRRMWELGCPGLLLSYPREEGKFLGEAAPRQFPPGRAQLVTRRGVQVVQSGFVEGNVR</sequence>
<dbReference type="SMART" id="SM00382">
    <property type="entry name" value="AAA"/>
    <property type="match status" value="3"/>
</dbReference>
<feature type="domain" description="FtsK" evidence="11">
    <location>
        <begin position="812"/>
        <end position="1003"/>
    </location>
</feature>
<feature type="domain" description="FtsK" evidence="11">
    <location>
        <begin position="1096"/>
        <end position="1277"/>
    </location>
</feature>
<dbReference type="SUPFAM" id="SSF52540">
    <property type="entry name" value="P-loop containing nucleoside triphosphate hydrolases"/>
    <property type="match status" value="3"/>
</dbReference>
<dbReference type="InterPro" id="IPR023837">
    <property type="entry name" value="EccCb-like_Actinobacteria"/>
</dbReference>
<keyword evidence="6 9" id="KW-0067">ATP-binding</keyword>
<comment type="caution">
    <text evidence="12">The sequence shown here is derived from an EMBL/GenBank/DDBJ whole genome shotgun (WGS) entry which is preliminary data.</text>
</comment>
<protein>
    <submittedName>
        <fullName evidence="12">Type VII secretion protein EccCa</fullName>
    </submittedName>
</protein>
<comment type="subcellular location">
    <subcellularLocation>
        <location evidence="1">Cell membrane</location>
        <topology evidence="1">Multi-pass membrane protein</topology>
    </subcellularLocation>
</comment>
<feature type="binding site" evidence="9">
    <location>
        <begin position="1113"/>
        <end position="1120"/>
    </location>
    <ligand>
        <name>ATP</name>
        <dbReference type="ChEBI" id="CHEBI:30616"/>
    </ligand>
</feature>
<evidence type="ECO:0000259" key="11">
    <source>
        <dbReference type="PROSITE" id="PS50901"/>
    </source>
</evidence>
<evidence type="ECO:0000256" key="4">
    <source>
        <dbReference type="ARBA" id="ARBA00022737"/>
    </source>
</evidence>
<dbReference type="Gene3D" id="3.40.50.300">
    <property type="entry name" value="P-loop containing nucleotide triphosphate hydrolases"/>
    <property type="match status" value="4"/>
</dbReference>
<feature type="domain" description="FtsK" evidence="11">
    <location>
        <begin position="453"/>
        <end position="652"/>
    </location>
</feature>
<keyword evidence="4" id="KW-0677">Repeat</keyword>
<keyword evidence="5 9" id="KW-0547">Nucleotide-binding</keyword>
<feature type="region of interest" description="Disordered" evidence="10">
    <location>
        <begin position="1"/>
        <end position="33"/>
    </location>
</feature>